<sequence>MKFLSKTLGKSILLVLSCTMVGLLLLIAVFAIPTDRMEEHVLASAAVFEEEGAYPEFNILGTHSTLDNWTDAIMLLQASYCNDTGLLDRAISVYRPTIEGENPAQVLVSYYTQGAQTQIISYPRYWHGYLVFLKPLLCVFSYDQIRILNAVFVAVLALLFIAVMYYKKMARYILPYVIALLLIDPFAISQSIQFTTIYYIYTIASIVLLLKQDWLEASVERLALFFVVIGCATSYFDFLTYPLVTFGVPAILFLCSTKKPLKKTAKILLLVLVCWFIGYAGMWAGKWILGTLLGNENIIMDAISSIFLRSSTLDVSGQSFSLFSVLKAQLYHIITPAFGFAAVYVIVMGICFWKHNPKKKRSDFTWTLYIGIALLPILWFVGASNHSYVHHWFTYRELLTSAFSVMCLFARYATKTDAIARREK</sequence>
<protein>
    <recommendedName>
        <fullName evidence="4">Glycosyltransferase RgtA/B/C/D-like domain-containing protein</fullName>
    </recommendedName>
</protein>
<feature type="transmembrane region" description="Helical" evidence="1">
    <location>
        <begin position="364"/>
        <end position="381"/>
    </location>
</feature>
<keyword evidence="1" id="KW-0812">Transmembrane</keyword>
<feature type="transmembrane region" description="Helical" evidence="1">
    <location>
        <begin position="393"/>
        <end position="414"/>
    </location>
</feature>
<proteinExistence type="predicted"/>
<name>A0ABV1DZH6_9FIRM</name>
<evidence type="ECO:0008006" key="4">
    <source>
        <dbReference type="Google" id="ProtNLM"/>
    </source>
</evidence>
<feature type="transmembrane region" description="Helical" evidence="1">
    <location>
        <begin position="330"/>
        <end position="352"/>
    </location>
</feature>
<evidence type="ECO:0000256" key="1">
    <source>
        <dbReference type="SAM" id="Phobius"/>
    </source>
</evidence>
<evidence type="ECO:0000313" key="2">
    <source>
        <dbReference type="EMBL" id="MEQ2440461.1"/>
    </source>
</evidence>
<dbReference type="EMBL" id="JBBMFD010000008">
    <property type="protein sequence ID" value="MEQ2440461.1"/>
    <property type="molecule type" value="Genomic_DNA"/>
</dbReference>
<feature type="transmembrane region" description="Helical" evidence="1">
    <location>
        <begin position="173"/>
        <end position="202"/>
    </location>
</feature>
<keyword evidence="3" id="KW-1185">Reference proteome</keyword>
<feature type="transmembrane region" description="Helical" evidence="1">
    <location>
        <begin position="267"/>
        <end position="285"/>
    </location>
</feature>
<feature type="transmembrane region" description="Helical" evidence="1">
    <location>
        <begin position="12"/>
        <end position="32"/>
    </location>
</feature>
<feature type="transmembrane region" description="Helical" evidence="1">
    <location>
        <begin position="147"/>
        <end position="166"/>
    </location>
</feature>
<dbReference type="RefSeq" id="WP_349219041.1">
    <property type="nucleotide sequence ID" value="NZ_JBBMFD010000008.1"/>
</dbReference>
<dbReference type="Proteomes" id="UP001489509">
    <property type="component" value="Unassembled WGS sequence"/>
</dbReference>
<accession>A0ABV1DZH6</accession>
<keyword evidence="1" id="KW-0472">Membrane</keyword>
<evidence type="ECO:0000313" key="3">
    <source>
        <dbReference type="Proteomes" id="UP001489509"/>
    </source>
</evidence>
<feature type="transmembrane region" description="Helical" evidence="1">
    <location>
        <begin position="222"/>
        <end position="255"/>
    </location>
</feature>
<keyword evidence="1" id="KW-1133">Transmembrane helix</keyword>
<reference evidence="2 3" key="1">
    <citation type="submission" date="2024-03" db="EMBL/GenBank/DDBJ databases">
        <title>Human intestinal bacterial collection.</title>
        <authorList>
            <person name="Pauvert C."/>
            <person name="Hitch T.C.A."/>
            <person name="Clavel T."/>
        </authorList>
    </citation>
    <scope>NUCLEOTIDE SEQUENCE [LARGE SCALE GENOMIC DNA]</scope>
    <source>
        <strain evidence="2 3">CLA-JM-H44</strain>
    </source>
</reference>
<organism evidence="2 3">
    <name type="scientific">Solibaculum intestinale</name>
    <dbReference type="NCBI Taxonomy" id="3133165"/>
    <lineage>
        <taxon>Bacteria</taxon>
        <taxon>Bacillati</taxon>
        <taxon>Bacillota</taxon>
        <taxon>Clostridia</taxon>
        <taxon>Eubacteriales</taxon>
        <taxon>Oscillospiraceae</taxon>
        <taxon>Solibaculum</taxon>
    </lineage>
</organism>
<comment type="caution">
    <text evidence="2">The sequence shown here is derived from an EMBL/GenBank/DDBJ whole genome shotgun (WGS) entry which is preliminary data.</text>
</comment>
<gene>
    <name evidence="2" type="ORF">WMO26_06450</name>
</gene>